<reference evidence="1" key="1">
    <citation type="journal article" date="2022" name="bioRxiv">
        <title>Sequencing and chromosome-scale assembly of the giantPleurodeles waltlgenome.</title>
        <authorList>
            <person name="Brown T."/>
            <person name="Elewa A."/>
            <person name="Iarovenko S."/>
            <person name="Subramanian E."/>
            <person name="Araus A.J."/>
            <person name="Petzold A."/>
            <person name="Susuki M."/>
            <person name="Suzuki K.-i.T."/>
            <person name="Hayashi T."/>
            <person name="Toyoda A."/>
            <person name="Oliveira C."/>
            <person name="Osipova E."/>
            <person name="Leigh N.D."/>
            <person name="Simon A."/>
            <person name="Yun M.H."/>
        </authorList>
    </citation>
    <scope>NUCLEOTIDE SEQUENCE</scope>
    <source>
        <strain evidence="1">20211129_DDA</strain>
        <tissue evidence="1">Liver</tissue>
    </source>
</reference>
<protein>
    <submittedName>
        <fullName evidence="1">Uncharacterized protein</fullName>
    </submittedName>
</protein>
<organism evidence="1 2">
    <name type="scientific">Pleurodeles waltl</name>
    <name type="common">Iberian ribbed newt</name>
    <dbReference type="NCBI Taxonomy" id="8319"/>
    <lineage>
        <taxon>Eukaryota</taxon>
        <taxon>Metazoa</taxon>
        <taxon>Chordata</taxon>
        <taxon>Craniata</taxon>
        <taxon>Vertebrata</taxon>
        <taxon>Euteleostomi</taxon>
        <taxon>Amphibia</taxon>
        <taxon>Batrachia</taxon>
        <taxon>Caudata</taxon>
        <taxon>Salamandroidea</taxon>
        <taxon>Salamandridae</taxon>
        <taxon>Pleurodelinae</taxon>
        <taxon>Pleurodeles</taxon>
    </lineage>
</organism>
<evidence type="ECO:0000313" key="2">
    <source>
        <dbReference type="Proteomes" id="UP001066276"/>
    </source>
</evidence>
<dbReference type="EMBL" id="JANPWB010000012">
    <property type="protein sequence ID" value="KAJ1117235.1"/>
    <property type="molecule type" value="Genomic_DNA"/>
</dbReference>
<evidence type="ECO:0000313" key="1">
    <source>
        <dbReference type="EMBL" id="KAJ1117235.1"/>
    </source>
</evidence>
<dbReference type="Proteomes" id="UP001066276">
    <property type="component" value="Chromosome 8"/>
</dbReference>
<proteinExistence type="predicted"/>
<dbReference type="AlphaFoldDB" id="A0AAV7NQK6"/>
<accession>A0AAV7NQK6</accession>
<gene>
    <name evidence="1" type="ORF">NDU88_005435</name>
</gene>
<keyword evidence="2" id="KW-1185">Reference proteome</keyword>
<comment type="caution">
    <text evidence="1">The sequence shown here is derived from an EMBL/GenBank/DDBJ whole genome shotgun (WGS) entry which is preliminary data.</text>
</comment>
<sequence>MNQSGTCSEDWQRLRLGQKLQQGCSVLLYRCVMPSFGLDETSRSSKSGGIRGDRQELCRPEEAVNVEGRSRAVESVPCSALGLWTLVAESCLQLEGAQ</sequence>
<name>A0AAV7NQK6_PLEWA</name>